<dbReference type="AlphaFoldDB" id="A0A7W4TQU3"/>
<accession>A0A7W4TQU3</accession>
<proteinExistence type="predicted"/>
<protein>
    <submittedName>
        <fullName evidence="2">Uncharacterized protein</fullName>
    </submittedName>
</protein>
<reference evidence="2 3" key="1">
    <citation type="submission" date="2020-08" db="EMBL/GenBank/DDBJ databases">
        <title>The Agave Microbiome: Exploring the role of microbial communities in plant adaptations to desert environments.</title>
        <authorList>
            <person name="Partida-Martinez L.P."/>
        </authorList>
    </citation>
    <scope>NUCLEOTIDE SEQUENCE [LARGE SCALE GENOMIC DNA]</scope>
    <source>
        <strain evidence="2 3">AS2.23</strain>
    </source>
</reference>
<evidence type="ECO:0000313" key="3">
    <source>
        <dbReference type="Proteomes" id="UP000533269"/>
    </source>
</evidence>
<name>A0A7W4TQU3_KINRA</name>
<sequence length="49" mass="4709">MVSVPDFSQAPAAAAVELVTPPDAEPVPAPVAAPEAEDPEPGVEAGTGG</sequence>
<gene>
    <name evidence="2" type="ORF">FHR75_003803</name>
</gene>
<dbReference type="RefSeq" id="WP_183392600.1">
    <property type="nucleotide sequence ID" value="NZ_JACHVY010000004.1"/>
</dbReference>
<organism evidence="2 3">
    <name type="scientific">Kineococcus radiotolerans</name>
    <dbReference type="NCBI Taxonomy" id="131568"/>
    <lineage>
        <taxon>Bacteria</taxon>
        <taxon>Bacillati</taxon>
        <taxon>Actinomycetota</taxon>
        <taxon>Actinomycetes</taxon>
        <taxon>Kineosporiales</taxon>
        <taxon>Kineosporiaceae</taxon>
        <taxon>Kineococcus</taxon>
    </lineage>
</organism>
<dbReference type="Proteomes" id="UP000533269">
    <property type="component" value="Unassembled WGS sequence"/>
</dbReference>
<evidence type="ECO:0000313" key="2">
    <source>
        <dbReference type="EMBL" id="MBB2902967.1"/>
    </source>
</evidence>
<reference evidence="2 3" key="2">
    <citation type="submission" date="2020-08" db="EMBL/GenBank/DDBJ databases">
        <authorList>
            <person name="Partida-Martinez L."/>
            <person name="Huntemann M."/>
            <person name="Clum A."/>
            <person name="Wang J."/>
            <person name="Palaniappan K."/>
            <person name="Ritter S."/>
            <person name="Chen I.-M."/>
            <person name="Stamatis D."/>
            <person name="Reddy T."/>
            <person name="O'Malley R."/>
            <person name="Daum C."/>
            <person name="Shapiro N."/>
            <person name="Ivanova N."/>
            <person name="Kyrpides N."/>
            <person name="Woyke T."/>
        </authorList>
    </citation>
    <scope>NUCLEOTIDE SEQUENCE [LARGE SCALE GENOMIC DNA]</scope>
    <source>
        <strain evidence="2 3">AS2.23</strain>
    </source>
</reference>
<evidence type="ECO:0000256" key="1">
    <source>
        <dbReference type="SAM" id="MobiDB-lite"/>
    </source>
</evidence>
<feature type="region of interest" description="Disordered" evidence="1">
    <location>
        <begin position="15"/>
        <end position="49"/>
    </location>
</feature>
<comment type="caution">
    <text evidence="2">The sequence shown here is derived from an EMBL/GenBank/DDBJ whole genome shotgun (WGS) entry which is preliminary data.</text>
</comment>
<dbReference type="EMBL" id="JACHVY010000004">
    <property type="protein sequence ID" value="MBB2902967.1"/>
    <property type="molecule type" value="Genomic_DNA"/>
</dbReference>